<keyword evidence="2" id="KW-1185">Reference proteome</keyword>
<accession>A0ABT8A5E5</accession>
<evidence type="ECO:0000313" key="1">
    <source>
        <dbReference type="EMBL" id="MDN3564984.1"/>
    </source>
</evidence>
<organism evidence="1 2">
    <name type="scientific">Paeniroseomonas aquatica</name>
    <dbReference type="NCBI Taxonomy" id="373043"/>
    <lineage>
        <taxon>Bacteria</taxon>
        <taxon>Pseudomonadati</taxon>
        <taxon>Pseudomonadota</taxon>
        <taxon>Alphaproteobacteria</taxon>
        <taxon>Acetobacterales</taxon>
        <taxon>Acetobacteraceae</taxon>
        <taxon>Paeniroseomonas</taxon>
    </lineage>
</organism>
<dbReference type="Proteomes" id="UP001529369">
    <property type="component" value="Unassembled WGS sequence"/>
</dbReference>
<evidence type="ECO:0000313" key="2">
    <source>
        <dbReference type="Proteomes" id="UP001529369"/>
    </source>
</evidence>
<dbReference type="EMBL" id="JAUFPN010000126">
    <property type="protein sequence ID" value="MDN3564984.1"/>
    <property type="molecule type" value="Genomic_DNA"/>
</dbReference>
<sequence length="52" mass="5911">MTHGEVIGADMMFPMIPASYARITVNQAKALIMEAQEADSKNWMTRLRSNWP</sequence>
<comment type="caution">
    <text evidence="1">The sequence shown here is derived from an EMBL/GenBank/DDBJ whole genome shotgun (WGS) entry which is preliminary data.</text>
</comment>
<dbReference type="RefSeq" id="WP_290316797.1">
    <property type="nucleotide sequence ID" value="NZ_JAUFPN010000126.1"/>
</dbReference>
<reference evidence="2" key="1">
    <citation type="journal article" date="2019" name="Int. J. Syst. Evol. Microbiol.">
        <title>The Global Catalogue of Microorganisms (GCM) 10K type strain sequencing project: providing services to taxonomists for standard genome sequencing and annotation.</title>
        <authorList>
            <consortium name="The Broad Institute Genomics Platform"/>
            <consortium name="The Broad Institute Genome Sequencing Center for Infectious Disease"/>
            <person name="Wu L."/>
            <person name="Ma J."/>
        </authorList>
    </citation>
    <scope>NUCLEOTIDE SEQUENCE [LARGE SCALE GENOMIC DNA]</scope>
    <source>
        <strain evidence="2">CECT 7131</strain>
    </source>
</reference>
<gene>
    <name evidence="1" type="ORF">QWZ14_11495</name>
</gene>
<protein>
    <submittedName>
        <fullName evidence="1">Uncharacterized protein</fullName>
    </submittedName>
</protein>
<proteinExistence type="predicted"/>
<name>A0ABT8A5E5_9PROT</name>